<feature type="compositionally biased region" description="Basic residues" evidence="1">
    <location>
        <begin position="28"/>
        <end position="43"/>
    </location>
</feature>
<protein>
    <submittedName>
        <fullName evidence="2">Uncharacterized protein</fullName>
    </submittedName>
</protein>
<reference evidence="2" key="2">
    <citation type="submission" date="2025-08" db="UniProtKB">
        <authorList>
            <consortium name="Ensembl"/>
        </authorList>
    </citation>
    <scope>IDENTIFICATION</scope>
</reference>
<sequence>MSNMEIKRNNQTPEDKDEEYGRVALPIPHRHTQPSSVIHRHHPCTGSHSHLEKGEVSPSVVPTPGFVTHPYGEFPTTQIHSPTRTHQPSIPIHGVQAETRSSRRRRHHPTHNPEIRSIQIWLRFHDAPTKSHQL</sequence>
<evidence type="ECO:0000313" key="2">
    <source>
        <dbReference type="Ensembl" id="ENSCSAVP00000006231.1"/>
    </source>
</evidence>
<dbReference type="InParanoid" id="H2YLM9"/>
<feature type="region of interest" description="Disordered" evidence="1">
    <location>
        <begin position="25"/>
        <end position="112"/>
    </location>
</feature>
<evidence type="ECO:0000256" key="1">
    <source>
        <dbReference type="SAM" id="MobiDB-lite"/>
    </source>
</evidence>
<organism evidence="2 3">
    <name type="scientific">Ciona savignyi</name>
    <name type="common">Pacific transparent sea squirt</name>
    <dbReference type="NCBI Taxonomy" id="51511"/>
    <lineage>
        <taxon>Eukaryota</taxon>
        <taxon>Metazoa</taxon>
        <taxon>Chordata</taxon>
        <taxon>Tunicata</taxon>
        <taxon>Ascidiacea</taxon>
        <taxon>Phlebobranchia</taxon>
        <taxon>Cionidae</taxon>
        <taxon>Ciona</taxon>
    </lineage>
</organism>
<evidence type="ECO:0000313" key="3">
    <source>
        <dbReference type="Proteomes" id="UP000007875"/>
    </source>
</evidence>
<dbReference type="Ensembl" id="ENSCSAVT00000006309.1">
    <property type="protein sequence ID" value="ENSCSAVP00000006231.1"/>
    <property type="gene ID" value="ENSCSAVG00000003718.1"/>
</dbReference>
<reference evidence="2" key="3">
    <citation type="submission" date="2025-09" db="UniProtKB">
        <authorList>
            <consortium name="Ensembl"/>
        </authorList>
    </citation>
    <scope>IDENTIFICATION</scope>
</reference>
<keyword evidence="3" id="KW-1185">Reference proteome</keyword>
<name>H2YLM9_CIOSA</name>
<feature type="compositionally biased region" description="Polar residues" evidence="1">
    <location>
        <begin position="75"/>
        <end position="88"/>
    </location>
</feature>
<dbReference type="Proteomes" id="UP000007875">
    <property type="component" value="Unassembled WGS sequence"/>
</dbReference>
<proteinExistence type="predicted"/>
<dbReference type="AlphaFoldDB" id="H2YLM9"/>
<dbReference type="HOGENOM" id="CLU_1895443_0_0_1"/>
<reference evidence="3" key="1">
    <citation type="submission" date="2003-08" db="EMBL/GenBank/DDBJ databases">
        <authorList>
            <person name="Birren B."/>
            <person name="Nusbaum C."/>
            <person name="Abebe A."/>
            <person name="Abouelleil A."/>
            <person name="Adekoya E."/>
            <person name="Ait-zahra M."/>
            <person name="Allen N."/>
            <person name="Allen T."/>
            <person name="An P."/>
            <person name="Anderson M."/>
            <person name="Anderson S."/>
            <person name="Arachchi H."/>
            <person name="Armbruster J."/>
            <person name="Bachantsang P."/>
            <person name="Baldwin J."/>
            <person name="Barry A."/>
            <person name="Bayul T."/>
            <person name="Blitshsteyn B."/>
            <person name="Bloom T."/>
            <person name="Blye J."/>
            <person name="Boguslavskiy L."/>
            <person name="Borowsky M."/>
            <person name="Boukhgalter B."/>
            <person name="Brunache A."/>
            <person name="Butler J."/>
            <person name="Calixte N."/>
            <person name="Calvo S."/>
            <person name="Camarata J."/>
            <person name="Campo K."/>
            <person name="Chang J."/>
            <person name="Cheshatsang Y."/>
            <person name="Citroen M."/>
            <person name="Collymore A."/>
            <person name="Considine T."/>
            <person name="Cook A."/>
            <person name="Cooke P."/>
            <person name="Corum B."/>
            <person name="Cuomo C."/>
            <person name="David R."/>
            <person name="Dawoe T."/>
            <person name="Degray S."/>
            <person name="Dodge S."/>
            <person name="Dooley K."/>
            <person name="Dorje P."/>
            <person name="Dorjee K."/>
            <person name="Dorris L."/>
            <person name="Duffey N."/>
            <person name="Dupes A."/>
            <person name="Elkins T."/>
            <person name="Engels R."/>
            <person name="Erickson J."/>
            <person name="Farina A."/>
            <person name="Faro S."/>
            <person name="Ferreira P."/>
            <person name="Fischer H."/>
            <person name="Fitzgerald M."/>
            <person name="Foley K."/>
            <person name="Gage D."/>
            <person name="Galagan J."/>
            <person name="Gearin G."/>
            <person name="Gnerre S."/>
            <person name="Gnirke A."/>
            <person name="Goyette A."/>
            <person name="Graham J."/>
            <person name="Grandbois E."/>
            <person name="Gyaltsen K."/>
            <person name="Hafez N."/>
            <person name="Hagopian D."/>
            <person name="Hagos B."/>
            <person name="Hall J."/>
            <person name="Hatcher B."/>
            <person name="Heller A."/>
            <person name="Higgins H."/>
            <person name="Honan T."/>
            <person name="Horn A."/>
            <person name="Houde N."/>
            <person name="Hughes L."/>
            <person name="Hulme W."/>
            <person name="Husby E."/>
            <person name="Iliev I."/>
            <person name="Jaffe D."/>
            <person name="Jones C."/>
            <person name="Kamal M."/>
            <person name="Kamat A."/>
            <person name="Kamvysselis M."/>
            <person name="Karlsson E."/>
            <person name="Kells C."/>
            <person name="Kieu A."/>
            <person name="Kisner P."/>
            <person name="Kodira C."/>
            <person name="Kulbokas E."/>
            <person name="Labutti K."/>
            <person name="Lama D."/>
            <person name="Landers T."/>
            <person name="Leger J."/>
            <person name="Levine S."/>
            <person name="Lewis D."/>
            <person name="Lewis T."/>
            <person name="Lindblad-toh K."/>
            <person name="Liu X."/>
            <person name="Lokyitsang T."/>
            <person name="Lokyitsang Y."/>
            <person name="Lucien O."/>
            <person name="Lui A."/>
            <person name="Ma L.J."/>
            <person name="Mabbitt R."/>
            <person name="Macdonald J."/>
            <person name="Maclean C."/>
            <person name="Major J."/>
            <person name="Manning J."/>
            <person name="Marabella R."/>
            <person name="Maru K."/>
            <person name="Matthews C."/>
            <person name="Mauceli E."/>
            <person name="Mccarthy M."/>
            <person name="Mcdonough S."/>
            <person name="Mcghee T."/>
            <person name="Meldrim J."/>
            <person name="Meneus L."/>
            <person name="Mesirov J."/>
            <person name="Mihalev A."/>
            <person name="Mihova T."/>
            <person name="Mikkelsen T."/>
            <person name="Mlenga V."/>
            <person name="Moru K."/>
            <person name="Mozes J."/>
            <person name="Mulrain L."/>
            <person name="Munson G."/>
            <person name="Naylor J."/>
            <person name="Newes C."/>
            <person name="Nguyen C."/>
            <person name="Nguyen N."/>
            <person name="Nguyen T."/>
            <person name="Nicol R."/>
            <person name="Nielsen C."/>
            <person name="Nizzari M."/>
            <person name="Norbu C."/>
            <person name="Norbu N."/>
            <person name="O'donnell P."/>
            <person name="Okoawo O."/>
            <person name="O'leary S."/>
            <person name="Omotosho B."/>
            <person name="O'neill K."/>
            <person name="Osman S."/>
            <person name="Parker S."/>
            <person name="Perrin D."/>
            <person name="Phunkhang P."/>
            <person name="Piqani B."/>
            <person name="Purcell S."/>
            <person name="Rachupka T."/>
            <person name="Ramasamy U."/>
            <person name="Rameau R."/>
            <person name="Ray V."/>
            <person name="Raymond C."/>
            <person name="Retta R."/>
            <person name="Richardson S."/>
            <person name="Rise C."/>
            <person name="Rodriguez J."/>
            <person name="Rogers J."/>
            <person name="Rogov P."/>
            <person name="Rutman M."/>
            <person name="Schupbach R."/>
            <person name="Seaman C."/>
            <person name="Settipalli S."/>
            <person name="Sharpe T."/>
            <person name="Sheridan J."/>
            <person name="Sherpa N."/>
            <person name="Shi J."/>
            <person name="Smirnov S."/>
            <person name="Smith C."/>
            <person name="Sougnez C."/>
            <person name="Spencer B."/>
            <person name="Stalker J."/>
            <person name="Stange-thomann N."/>
            <person name="Stavropoulos S."/>
            <person name="Stetson K."/>
            <person name="Stone C."/>
            <person name="Stone S."/>
            <person name="Stubbs M."/>
            <person name="Talamas J."/>
            <person name="Tchuinga P."/>
            <person name="Tenzing P."/>
            <person name="Tesfaye S."/>
            <person name="Theodore J."/>
            <person name="Thoulutsang Y."/>
            <person name="Topham K."/>
            <person name="Towey S."/>
            <person name="Tsamla T."/>
            <person name="Tsomo N."/>
            <person name="Vallee D."/>
            <person name="Vassiliev H."/>
            <person name="Venkataraman V."/>
            <person name="Vinson J."/>
            <person name="Vo A."/>
            <person name="Wade C."/>
            <person name="Wang S."/>
            <person name="Wangchuk T."/>
            <person name="Wangdi T."/>
            <person name="Whittaker C."/>
            <person name="Wilkinson J."/>
            <person name="Wu Y."/>
            <person name="Wyman D."/>
            <person name="Yadav S."/>
            <person name="Yang S."/>
            <person name="Yang X."/>
            <person name="Yeager S."/>
            <person name="Yee E."/>
            <person name="Young G."/>
            <person name="Zainoun J."/>
            <person name="Zembeck L."/>
            <person name="Zimmer A."/>
            <person name="Zody M."/>
            <person name="Lander E."/>
        </authorList>
    </citation>
    <scope>NUCLEOTIDE SEQUENCE [LARGE SCALE GENOMIC DNA]</scope>
</reference>
<accession>H2YLM9</accession>
<feature type="region of interest" description="Disordered" evidence="1">
    <location>
        <begin position="1"/>
        <end position="20"/>
    </location>
</feature>